<feature type="compositionally biased region" description="Polar residues" evidence="7">
    <location>
        <begin position="71"/>
        <end position="90"/>
    </location>
</feature>
<feature type="region of interest" description="Disordered" evidence="7">
    <location>
        <begin position="67"/>
        <end position="153"/>
    </location>
</feature>
<feature type="domain" description="Inner centromere protein ARK-binding" evidence="8">
    <location>
        <begin position="496"/>
        <end position="545"/>
    </location>
</feature>
<evidence type="ECO:0000259" key="8">
    <source>
        <dbReference type="Pfam" id="PF03941"/>
    </source>
</evidence>
<keyword evidence="5" id="KW-0206">Cytoskeleton</keyword>
<feature type="region of interest" description="Disordered" evidence="7">
    <location>
        <begin position="207"/>
        <end position="238"/>
    </location>
</feature>
<feature type="compositionally biased region" description="Basic and acidic residues" evidence="7">
    <location>
        <begin position="467"/>
        <end position="478"/>
    </location>
</feature>
<feature type="compositionally biased region" description="Basic and acidic residues" evidence="7">
    <location>
        <begin position="314"/>
        <end position="331"/>
    </location>
</feature>
<evidence type="ECO:0000256" key="4">
    <source>
        <dbReference type="ARBA" id="ARBA00022490"/>
    </source>
</evidence>
<feature type="compositionally biased region" description="Polar residues" evidence="7">
    <location>
        <begin position="479"/>
        <end position="490"/>
    </location>
</feature>
<dbReference type="GO" id="GO:0005819">
    <property type="term" value="C:spindle"/>
    <property type="evidence" value="ECO:0007669"/>
    <property type="project" value="UniProtKB-SubCell"/>
</dbReference>
<feature type="compositionally biased region" description="Polar residues" evidence="7">
    <location>
        <begin position="344"/>
        <end position="355"/>
    </location>
</feature>
<dbReference type="OrthoDB" id="6123at2759"/>
<keyword evidence="10" id="KW-1185">Reference proteome</keyword>
<evidence type="ECO:0000256" key="6">
    <source>
        <dbReference type="ARBA" id="ARBA00023242"/>
    </source>
</evidence>
<evidence type="ECO:0000256" key="7">
    <source>
        <dbReference type="SAM" id="MobiDB-lite"/>
    </source>
</evidence>
<evidence type="ECO:0000256" key="2">
    <source>
        <dbReference type="ARBA" id="ARBA00004186"/>
    </source>
</evidence>
<evidence type="ECO:0000256" key="5">
    <source>
        <dbReference type="ARBA" id="ARBA00023212"/>
    </source>
</evidence>
<dbReference type="Pfam" id="PF03941">
    <property type="entry name" value="INCENP_ARK-bind"/>
    <property type="match status" value="1"/>
</dbReference>
<feature type="compositionally biased region" description="Basic and acidic residues" evidence="7">
    <location>
        <begin position="406"/>
        <end position="419"/>
    </location>
</feature>
<dbReference type="AlphaFoldDB" id="A0A8H7EMT4"/>
<name>A0A8H7EMT4_9FUNG</name>
<reference evidence="9" key="1">
    <citation type="submission" date="2020-01" db="EMBL/GenBank/DDBJ databases">
        <title>Genome Sequencing of Three Apophysomyces-Like Fungal Strains Confirms a Novel Fungal Genus in the Mucoromycota with divergent Burkholderia-like Endosymbiotic Bacteria.</title>
        <authorList>
            <person name="Stajich J.E."/>
            <person name="Macias A.M."/>
            <person name="Carter-House D."/>
            <person name="Lovett B."/>
            <person name="Kasson L.R."/>
            <person name="Berry K."/>
            <person name="Grigoriev I."/>
            <person name="Chang Y."/>
            <person name="Spatafora J."/>
            <person name="Kasson M.T."/>
        </authorList>
    </citation>
    <scope>NUCLEOTIDE SEQUENCE</scope>
    <source>
        <strain evidence="9">NRRL A-21654</strain>
    </source>
</reference>
<accession>A0A8H7EMT4</accession>
<feature type="compositionally biased region" description="Polar residues" evidence="7">
    <location>
        <begin position="130"/>
        <end position="153"/>
    </location>
</feature>
<dbReference type="Proteomes" id="UP000605846">
    <property type="component" value="Unassembled WGS sequence"/>
</dbReference>
<feature type="compositionally biased region" description="Acidic residues" evidence="7">
    <location>
        <begin position="332"/>
        <end position="341"/>
    </location>
</feature>
<evidence type="ECO:0000313" key="10">
    <source>
        <dbReference type="Proteomes" id="UP000605846"/>
    </source>
</evidence>
<dbReference type="InterPro" id="IPR005635">
    <property type="entry name" value="Inner_centromere_prot_ARK-bd"/>
</dbReference>
<proteinExistence type="inferred from homology"/>
<protein>
    <recommendedName>
        <fullName evidence="8">Inner centromere protein ARK-binding domain-containing protein</fullName>
    </recommendedName>
</protein>
<feature type="compositionally biased region" description="Polar residues" evidence="7">
    <location>
        <begin position="207"/>
        <end position="217"/>
    </location>
</feature>
<evidence type="ECO:0000313" key="9">
    <source>
        <dbReference type="EMBL" id="KAF7724580.1"/>
    </source>
</evidence>
<comment type="subcellular location">
    <subcellularLocation>
        <location evidence="2">Cytoplasm</location>
        <location evidence="2">Cytoskeleton</location>
        <location evidence="2">Spindle</location>
    </subcellularLocation>
    <subcellularLocation>
        <location evidence="1">Nucleus</location>
    </subcellularLocation>
</comment>
<keyword evidence="4" id="KW-0963">Cytoplasm</keyword>
<evidence type="ECO:0000256" key="1">
    <source>
        <dbReference type="ARBA" id="ARBA00004123"/>
    </source>
</evidence>
<comment type="caution">
    <text evidence="9">The sequence shown here is derived from an EMBL/GenBank/DDBJ whole genome shotgun (WGS) entry which is preliminary data.</text>
</comment>
<dbReference type="GO" id="GO:0005634">
    <property type="term" value="C:nucleus"/>
    <property type="evidence" value="ECO:0007669"/>
    <property type="project" value="UniProtKB-SubCell"/>
</dbReference>
<keyword evidence="6" id="KW-0539">Nucleus</keyword>
<organism evidence="9 10">
    <name type="scientific">Apophysomyces ossiformis</name>
    <dbReference type="NCBI Taxonomy" id="679940"/>
    <lineage>
        <taxon>Eukaryota</taxon>
        <taxon>Fungi</taxon>
        <taxon>Fungi incertae sedis</taxon>
        <taxon>Mucoromycota</taxon>
        <taxon>Mucoromycotina</taxon>
        <taxon>Mucoromycetes</taxon>
        <taxon>Mucorales</taxon>
        <taxon>Mucorineae</taxon>
        <taxon>Mucoraceae</taxon>
        <taxon>Apophysomyces</taxon>
    </lineage>
</organism>
<sequence length="551" mass="60193">MSIEAAARPDSEDKGVQWALDQQDKWHMLAAEKIAHLEGVFQGHLHWFRNHATARALVSSRRKLTEESADSARSVQKTSVSEVPPDNTTIKGRPKKRVLYSRNGNEVEDKDPKQSVGSESTKKRRKLAVLSSNNTASSKESITFSSTASSENGNSICPKHLATVHAKTNTKCAVAAQSDLDGNATSLAKADTDQQMDNTKWVTVSTEIPPSQPTIKSSPERGNKQGKSPIRSKASVEAQGHLAPGIKGLTEIEAEVIDHCCEPNKAKDNTATVANDVSVAHIMHTKLGKGEPALPSATPHKSTEHLDTLANHVNEPKRQPSDPVARDRPEQSEEDDEDMDEVQLVSSRGQHTQLSVCEENSENSSFYGGASFLSRLFHLGRRSPGDKLASLEKSSPESATSLNEQLQDRPEIRSRKLSDRQPTANSIKHAQPAKNGPDSHGIGVNSSSEEPTTKIKCTPNETTSISRNKERPIRDSKSNADAQETAQAAGSTEDADMSDEDSTRSANIPEWAKSPELTVILERQRQMDPEQIFGSIAPLQINDVFPRRKRT</sequence>
<feature type="compositionally biased region" description="Polar residues" evidence="7">
    <location>
        <begin position="392"/>
        <end position="405"/>
    </location>
</feature>
<feature type="region of interest" description="Disordered" evidence="7">
    <location>
        <begin position="385"/>
        <end position="515"/>
    </location>
</feature>
<gene>
    <name evidence="9" type="ORF">EC973_000888</name>
</gene>
<dbReference type="EMBL" id="JABAYA010000116">
    <property type="protein sequence ID" value="KAF7724580.1"/>
    <property type="molecule type" value="Genomic_DNA"/>
</dbReference>
<feature type="region of interest" description="Disordered" evidence="7">
    <location>
        <begin position="312"/>
        <end position="364"/>
    </location>
</feature>
<comment type="similarity">
    <text evidence="3">Belongs to the INCENP family.</text>
</comment>
<evidence type="ECO:0000256" key="3">
    <source>
        <dbReference type="ARBA" id="ARBA00010042"/>
    </source>
</evidence>